<dbReference type="RefSeq" id="WP_190308031.1">
    <property type="nucleotide sequence ID" value="NZ_JACNYK010000001.1"/>
</dbReference>
<accession>A0ABR7Y0V9</accession>
<protein>
    <recommendedName>
        <fullName evidence="3">MACPF domain-containing protein</fullName>
    </recommendedName>
</protein>
<reference evidence="1 2" key="1">
    <citation type="submission" date="2020-08" db="EMBL/GenBank/DDBJ databases">
        <title>Sphingobacterium sp. DN00404 isolated from aquaculture water.</title>
        <authorList>
            <person name="Zhang M."/>
        </authorList>
    </citation>
    <scope>NUCLEOTIDE SEQUENCE [LARGE SCALE GENOMIC DNA]</scope>
    <source>
        <strain evidence="1 2">KCTC 32294</strain>
    </source>
</reference>
<organism evidence="1 2">
    <name type="scientific">Sphingobacterium arenae</name>
    <dbReference type="NCBI Taxonomy" id="1280598"/>
    <lineage>
        <taxon>Bacteria</taxon>
        <taxon>Pseudomonadati</taxon>
        <taxon>Bacteroidota</taxon>
        <taxon>Sphingobacteriia</taxon>
        <taxon>Sphingobacteriales</taxon>
        <taxon>Sphingobacteriaceae</taxon>
        <taxon>Sphingobacterium</taxon>
    </lineage>
</organism>
<name>A0ABR7Y0V9_9SPHI</name>
<evidence type="ECO:0008006" key="3">
    <source>
        <dbReference type="Google" id="ProtNLM"/>
    </source>
</evidence>
<keyword evidence="2" id="KW-1185">Reference proteome</keyword>
<comment type="caution">
    <text evidence="1">The sequence shown here is derived from an EMBL/GenBank/DDBJ whole genome shotgun (WGS) entry which is preliminary data.</text>
</comment>
<dbReference type="Proteomes" id="UP000606494">
    <property type="component" value="Unassembled WGS sequence"/>
</dbReference>
<proteinExistence type="predicted"/>
<gene>
    <name evidence="1" type="ORF">H8B17_05015</name>
</gene>
<dbReference type="EMBL" id="JACNYK010000001">
    <property type="protein sequence ID" value="MBD1424939.1"/>
    <property type="molecule type" value="Genomic_DNA"/>
</dbReference>
<evidence type="ECO:0000313" key="1">
    <source>
        <dbReference type="EMBL" id="MBD1424939.1"/>
    </source>
</evidence>
<evidence type="ECO:0000313" key="2">
    <source>
        <dbReference type="Proteomes" id="UP000606494"/>
    </source>
</evidence>
<sequence length="354" mass="40490">MLKTKHILLFVLSVVIALSSCKKTTLDNPETIDPELEEKIELEFSVENLRDDENNTHKEGYNDYNFLGYGYDITGRYADATSIREPVINTPDFVKDHTGRFVVARLLSSTFTPIYATDAEQFTKNLTHVFLRQHEPHSYSYFKGNIVHAFPETEVTSSNYLYGLYELEIKYRRLSLNAYDRLLSPYLTESFKFDCQSLSSPELIEKYGTHALISLEIGAKLSVNYQAKYTEEDRRKAVENSFRIGLKECFGLFSGFLDPIDSAALKGVTDPKIAFEVVGGDPSKIRIEEKAGENPFVRIEEWQESITEENARFAYLDGLENLLPISDLIEDAEKKIEVENYINAYIKANEVTLK</sequence>
<dbReference type="PROSITE" id="PS51257">
    <property type="entry name" value="PROKAR_LIPOPROTEIN"/>
    <property type="match status" value="1"/>
</dbReference>